<dbReference type="GO" id="GO:0016322">
    <property type="term" value="P:neuron remodeling"/>
    <property type="evidence" value="ECO:0007669"/>
    <property type="project" value="UniProtKB-ARBA"/>
</dbReference>
<dbReference type="FunFam" id="3.40.50.1460:FF:000001">
    <property type="entry name" value="Caspase-3 preproprotein"/>
    <property type="match status" value="1"/>
</dbReference>
<evidence type="ECO:0000256" key="4">
    <source>
        <dbReference type="ARBA" id="ARBA00022801"/>
    </source>
</evidence>
<dbReference type="Gene3D" id="3.40.50.1460">
    <property type="match status" value="1"/>
</dbReference>
<evidence type="ECO:0000256" key="8">
    <source>
        <dbReference type="SAM" id="MobiDB-lite"/>
    </source>
</evidence>
<dbReference type="GO" id="GO:1990525">
    <property type="term" value="F:BIR domain binding"/>
    <property type="evidence" value="ECO:0007669"/>
    <property type="project" value="UniProtKB-ARBA"/>
</dbReference>
<keyword evidence="12" id="KW-1185">Reference proteome</keyword>
<dbReference type="CDD" id="cd00032">
    <property type="entry name" value="CASc"/>
    <property type="match status" value="1"/>
</dbReference>
<evidence type="ECO:0000256" key="6">
    <source>
        <dbReference type="ARBA" id="ARBA00023145"/>
    </source>
</evidence>
<evidence type="ECO:0000256" key="7">
    <source>
        <dbReference type="RuleBase" id="RU003971"/>
    </source>
</evidence>
<dbReference type="PROSITE" id="PS50270">
    <property type="entry name" value="NGF_2"/>
    <property type="match status" value="1"/>
</dbReference>
<dbReference type="VEuPathDB" id="VectorBase:ACHR002055"/>
<keyword evidence="4" id="KW-0378">Hydrolase</keyword>
<dbReference type="GO" id="GO:0004197">
    <property type="term" value="F:cysteine-type endopeptidase activity"/>
    <property type="evidence" value="ECO:0007669"/>
    <property type="project" value="InterPro"/>
</dbReference>
<dbReference type="PROSITE" id="PS01121">
    <property type="entry name" value="CASPASE_HIS"/>
    <property type="match status" value="1"/>
</dbReference>
<evidence type="ECO:0008006" key="13">
    <source>
        <dbReference type="Google" id="ProtNLM"/>
    </source>
</evidence>
<feature type="region of interest" description="Disordered" evidence="8">
    <location>
        <begin position="1"/>
        <end position="33"/>
    </location>
</feature>
<dbReference type="InterPro" id="IPR002138">
    <property type="entry name" value="Pept_C14_p10"/>
</dbReference>
<organism evidence="11 12">
    <name type="scientific">Anopheles christyi</name>
    <dbReference type="NCBI Taxonomy" id="43041"/>
    <lineage>
        <taxon>Eukaryota</taxon>
        <taxon>Metazoa</taxon>
        <taxon>Ecdysozoa</taxon>
        <taxon>Arthropoda</taxon>
        <taxon>Hexapoda</taxon>
        <taxon>Insecta</taxon>
        <taxon>Pterygota</taxon>
        <taxon>Neoptera</taxon>
        <taxon>Endopterygota</taxon>
        <taxon>Diptera</taxon>
        <taxon>Nematocera</taxon>
        <taxon>Culicoidea</taxon>
        <taxon>Culicidae</taxon>
        <taxon>Anophelinae</taxon>
        <taxon>Anopheles</taxon>
    </lineage>
</organism>
<dbReference type="InterPro" id="IPR015917">
    <property type="entry name" value="Pept_C14A"/>
</dbReference>
<dbReference type="PROSITE" id="PS50207">
    <property type="entry name" value="CASPASE_P10"/>
    <property type="match status" value="1"/>
</dbReference>
<evidence type="ECO:0000259" key="9">
    <source>
        <dbReference type="PROSITE" id="PS50207"/>
    </source>
</evidence>
<dbReference type="InterPro" id="IPR016129">
    <property type="entry name" value="Caspase_his_AS"/>
</dbReference>
<protein>
    <recommendedName>
        <fullName evidence="13">Caspase</fullName>
    </recommendedName>
</protein>
<dbReference type="InterPro" id="IPR002398">
    <property type="entry name" value="Pept_C14"/>
</dbReference>
<dbReference type="AlphaFoldDB" id="A0A182JU73"/>
<dbReference type="SUPFAM" id="SSF52129">
    <property type="entry name" value="Caspase-like"/>
    <property type="match status" value="1"/>
</dbReference>
<dbReference type="PANTHER" id="PTHR10454">
    <property type="entry name" value="CASPASE"/>
    <property type="match status" value="1"/>
</dbReference>
<reference evidence="11" key="2">
    <citation type="submission" date="2020-05" db="UniProtKB">
        <authorList>
            <consortium name="EnsemblMetazoa"/>
        </authorList>
    </citation>
    <scope>IDENTIFICATION</scope>
    <source>
        <strain evidence="11">ACHKN1017</strain>
    </source>
</reference>
<evidence type="ECO:0000256" key="1">
    <source>
        <dbReference type="ARBA" id="ARBA00010134"/>
    </source>
</evidence>
<dbReference type="InterPro" id="IPR029030">
    <property type="entry name" value="Caspase-like_dom_sf"/>
</dbReference>
<dbReference type="PROSITE" id="PS50208">
    <property type="entry name" value="CASPASE_P20"/>
    <property type="match status" value="1"/>
</dbReference>
<accession>A0A182JU73</accession>
<dbReference type="PANTHER" id="PTHR10454:SF232">
    <property type="entry name" value="AT03047P-RELATED"/>
    <property type="match status" value="1"/>
</dbReference>
<evidence type="ECO:0000256" key="3">
    <source>
        <dbReference type="ARBA" id="ARBA00022703"/>
    </source>
</evidence>
<dbReference type="EnsemblMetazoa" id="ACHR002055-RA">
    <property type="protein sequence ID" value="ACHR002055-PA"/>
    <property type="gene ID" value="ACHR002055"/>
</dbReference>
<evidence type="ECO:0000259" key="10">
    <source>
        <dbReference type="PROSITE" id="PS50208"/>
    </source>
</evidence>
<dbReference type="PRINTS" id="PR00376">
    <property type="entry name" value="IL1BCENZYME"/>
</dbReference>
<dbReference type="GO" id="GO:0043525">
    <property type="term" value="P:positive regulation of neuron apoptotic process"/>
    <property type="evidence" value="ECO:0007669"/>
    <property type="project" value="TreeGrafter"/>
</dbReference>
<feature type="domain" description="Caspase family p20" evidence="10">
    <location>
        <begin position="51"/>
        <end position="172"/>
    </location>
</feature>
<dbReference type="Proteomes" id="UP000075881">
    <property type="component" value="Unassembled WGS sequence"/>
</dbReference>
<proteinExistence type="inferred from homology"/>
<feature type="compositionally biased region" description="Polar residues" evidence="8">
    <location>
        <begin position="20"/>
        <end position="33"/>
    </location>
</feature>
<dbReference type="InterPro" id="IPR033139">
    <property type="entry name" value="Caspase_cys_AS"/>
</dbReference>
<keyword evidence="2" id="KW-0645">Protease</keyword>
<keyword evidence="3" id="KW-0053">Apoptosis</keyword>
<dbReference type="STRING" id="43041.A0A182JU73"/>
<dbReference type="InterPro" id="IPR001309">
    <property type="entry name" value="Pept_C14_p20"/>
</dbReference>
<evidence type="ECO:0000256" key="2">
    <source>
        <dbReference type="ARBA" id="ARBA00022670"/>
    </source>
</evidence>
<dbReference type="SMART" id="SM00115">
    <property type="entry name" value="CASc"/>
    <property type="match status" value="1"/>
</dbReference>
<dbReference type="GO" id="GO:0045751">
    <property type="term" value="P:negative regulation of Toll signaling pathway"/>
    <property type="evidence" value="ECO:0007669"/>
    <property type="project" value="UniProtKB-ARBA"/>
</dbReference>
<evidence type="ECO:0000313" key="11">
    <source>
        <dbReference type="EnsemblMetazoa" id="ACHR002055-PA"/>
    </source>
</evidence>
<keyword evidence="6" id="KW-0865">Zymogen</keyword>
<dbReference type="GO" id="GO:0045476">
    <property type="term" value="P:nurse cell apoptotic process"/>
    <property type="evidence" value="ECO:0007669"/>
    <property type="project" value="UniProtKB-ARBA"/>
</dbReference>
<dbReference type="Pfam" id="PF00656">
    <property type="entry name" value="Peptidase_C14"/>
    <property type="match status" value="1"/>
</dbReference>
<dbReference type="InterPro" id="IPR011600">
    <property type="entry name" value="Pept_C14_caspase"/>
</dbReference>
<keyword evidence="5" id="KW-0788">Thiol protease</keyword>
<dbReference type="GO" id="GO:0005737">
    <property type="term" value="C:cytoplasm"/>
    <property type="evidence" value="ECO:0007669"/>
    <property type="project" value="TreeGrafter"/>
</dbReference>
<evidence type="ECO:0000256" key="5">
    <source>
        <dbReference type="ARBA" id="ARBA00022807"/>
    </source>
</evidence>
<name>A0A182JU73_9DIPT</name>
<sequence>MDSLPADNTTDNGCYDGNRRSISQPDQPASIQRTRNVQTLEDEEYDTSRPQRGIAIILNHENFELMSKREGTCRDRDSAVAVLTDMQFDVRVYNDLARDELLSVLFLLACEDHSKCDCLLVMVMTHGDEDVLYAYDGPYSVDKLWESFMGNACPTLLGKPKLFFVQACRGSTFDKGVKLGCHDLDTDHFSSHKYVIPTTADLLVMYSSYKGHVSWRSPRGGSWFIQALCVELETNWKRMELLQLLTAVSRRVAYDYQSNVPNMGRMDAMKQMPSIVSMLTKLVYFPLKMESQYENV</sequence>
<reference evidence="12" key="1">
    <citation type="submission" date="2013-03" db="EMBL/GenBank/DDBJ databases">
        <title>The Genome Sequence of Anopheles christyi ACHKN1017.</title>
        <authorList>
            <consortium name="The Broad Institute Genomics Platform"/>
            <person name="Neafsey D.E."/>
            <person name="Besansky N."/>
            <person name="Walker B."/>
            <person name="Young S.K."/>
            <person name="Zeng Q."/>
            <person name="Gargeya S."/>
            <person name="Fitzgerald M."/>
            <person name="Haas B."/>
            <person name="Abouelleil A."/>
            <person name="Allen A.W."/>
            <person name="Alvarado L."/>
            <person name="Arachchi H.M."/>
            <person name="Berlin A.M."/>
            <person name="Chapman S.B."/>
            <person name="Gainer-Dewar J."/>
            <person name="Goldberg J."/>
            <person name="Griggs A."/>
            <person name="Gujja S."/>
            <person name="Hansen M."/>
            <person name="Howarth C."/>
            <person name="Imamovic A."/>
            <person name="Ireland A."/>
            <person name="Larimer J."/>
            <person name="McCowan C."/>
            <person name="Murphy C."/>
            <person name="Pearson M."/>
            <person name="Poon T.W."/>
            <person name="Priest M."/>
            <person name="Roberts A."/>
            <person name="Saif S."/>
            <person name="Shea T."/>
            <person name="Sisk P."/>
            <person name="Sykes S."/>
            <person name="Wortman J."/>
            <person name="Nusbaum C."/>
            <person name="Birren B."/>
        </authorList>
    </citation>
    <scope>NUCLEOTIDE SEQUENCE [LARGE SCALE GENOMIC DNA]</scope>
    <source>
        <strain evidence="12">ACHKN1017</strain>
    </source>
</reference>
<dbReference type="PROSITE" id="PS01122">
    <property type="entry name" value="CASPASE_CYS"/>
    <property type="match status" value="1"/>
</dbReference>
<evidence type="ECO:0000313" key="12">
    <source>
        <dbReference type="Proteomes" id="UP000075881"/>
    </source>
</evidence>
<comment type="similarity">
    <text evidence="1 7">Belongs to the peptidase C14A family.</text>
</comment>
<dbReference type="GO" id="GO:0006508">
    <property type="term" value="P:proteolysis"/>
    <property type="evidence" value="ECO:0007669"/>
    <property type="project" value="UniProtKB-KW"/>
</dbReference>
<feature type="compositionally biased region" description="Polar residues" evidence="8">
    <location>
        <begin position="1"/>
        <end position="12"/>
    </location>
</feature>
<feature type="domain" description="Caspase family p10" evidence="9">
    <location>
        <begin position="192"/>
        <end position="285"/>
    </location>
</feature>